<dbReference type="InterPro" id="IPR052592">
    <property type="entry name" value="LRR-RLK"/>
</dbReference>
<evidence type="ECO:0000256" key="2">
    <source>
        <dbReference type="ARBA" id="ARBA00022737"/>
    </source>
</evidence>
<dbReference type="SUPFAM" id="SSF52058">
    <property type="entry name" value="L domain-like"/>
    <property type="match status" value="1"/>
</dbReference>
<dbReference type="InParanoid" id="A0A1Y3BXJ8"/>
<keyword evidence="1" id="KW-0433">Leucine-rich repeat</keyword>
<dbReference type="PANTHER" id="PTHR48054">
    <property type="entry name" value="RECEPTOR KINASE-LIKE PROTEIN XA21"/>
    <property type="match status" value="1"/>
</dbReference>
<dbReference type="FunFam" id="3.80.10.10:FF:000383">
    <property type="entry name" value="Leucine-rich repeat receptor protein kinase EMS1"/>
    <property type="match status" value="1"/>
</dbReference>
<sequence>MDSLLSISNCSAVWKVLTLPNNYFEGRNSLLIFGRLQHLNKHLLAARTDLESKDRDEHEFSFLLIQLNHLAGSIPSSIGNLLGLTTFSLSENNFTGLIPESIGKLQNLQILDLAANYFFGVIPRSIGNLSLLTKVVLAENSLEGSIPSDYWELETGYTFGHLSK</sequence>
<protein>
    <submittedName>
        <fullName evidence="3">Putative leucine-rich repeat domain, L domain-like protein</fullName>
    </submittedName>
</protein>
<evidence type="ECO:0000313" key="3">
    <source>
        <dbReference type="EMBL" id="OTF84246.1"/>
    </source>
</evidence>
<keyword evidence="2" id="KW-0677">Repeat</keyword>
<proteinExistence type="predicted"/>
<dbReference type="InterPro" id="IPR032675">
    <property type="entry name" value="LRR_dom_sf"/>
</dbReference>
<organism evidence="3">
    <name type="scientific">Helianthus annuus</name>
    <name type="common">Common sunflower</name>
    <dbReference type="NCBI Taxonomy" id="4232"/>
    <lineage>
        <taxon>Eukaryota</taxon>
        <taxon>Viridiplantae</taxon>
        <taxon>Streptophyta</taxon>
        <taxon>Embryophyta</taxon>
        <taxon>Tracheophyta</taxon>
        <taxon>Spermatophyta</taxon>
        <taxon>Magnoliopsida</taxon>
        <taxon>eudicotyledons</taxon>
        <taxon>Gunneridae</taxon>
        <taxon>Pentapetalae</taxon>
        <taxon>asterids</taxon>
        <taxon>campanulids</taxon>
        <taxon>Asterales</taxon>
        <taxon>Asteraceae</taxon>
        <taxon>Asteroideae</taxon>
        <taxon>Heliantheae alliance</taxon>
        <taxon>Heliantheae</taxon>
        <taxon>Helianthus</taxon>
    </lineage>
</organism>
<dbReference type="Pfam" id="PF00560">
    <property type="entry name" value="LRR_1"/>
    <property type="match status" value="2"/>
</dbReference>
<name>A0A1Y3BXJ8_HELAN</name>
<dbReference type="AlphaFoldDB" id="A0A1Y3BXJ8"/>
<dbReference type="PANTHER" id="PTHR48054:SF47">
    <property type="entry name" value="OS06G0179800 PROTEIN"/>
    <property type="match status" value="1"/>
</dbReference>
<dbReference type="STRING" id="4232.A0A1Y3BXJ8"/>
<gene>
    <name evidence="3" type="ORF">HannXRQ_Chr00c1024g0578311</name>
</gene>
<accession>A0A1Y3BXJ8</accession>
<evidence type="ECO:0000256" key="1">
    <source>
        <dbReference type="ARBA" id="ARBA00022614"/>
    </source>
</evidence>
<dbReference type="EMBL" id="KZ114345">
    <property type="protein sequence ID" value="OTF84246.1"/>
    <property type="molecule type" value="Genomic_DNA"/>
</dbReference>
<reference evidence="3" key="1">
    <citation type="submission" date="2017-02" db="EMBL/GenBank/DDBJ databases">
        <title>Sunflower complete genome.</title>
        <authorList>
            <person name="Langlade N."/>
            <person name="Munos S."/>
        </authorList>
    </citation>
    <scope>NUCLEOTIDE SEQUENCE [LARGE SCALE GENOMIC DNA]</scope>
    <source>
        <tissue evidence="3">Leaves</tissue>
    </source>
</reference>
<dbReference type="Gene3D" id="3.80.10.10">
    <property type="entry name" value="Ribonuclease Inhibitor"/>
    <property type="match status" value="1"/>
</dbReference>
<dbReference type="InterPro" id="IPR001611">
    <property type="entry name" value="Leu-rich_rpt"/>
</dbReference>